<name>A0A098E5B1_GIBZE</name>
<reference evidence="2 3" key="1">
    <citation type="journal article" date="2007" name="Science">
        <title>The Fusarium graminearum genome reveals a link between localized polymorphism and pathogen specialization.</title>
        <authorList>
            <person name="Cuomo C.A."/>
            <person name="Gueldener U."/>
            <person name="Xu J.-R."/>
            <person name="Trail F."/>
            <person name="Turgeon B.G."/>
            <person name="Di Pietro A."/>
            <person name="Walton J.D."/>
            <person name="Ma L.-J."/>
            <person name="Baker S.E."/>
            <person name="Rep M."/>
            <person name="Adam G."/>
            <person name="Antoniw J."/>
            <person name="Baldwin T."/>
            <person name="Calvo S.E."/>
            <person name="Chang Y.-L."/>
            <person name="DeCaprio D."/>
            <person name="Gale L.R."/>
            <person name="Gnerre S."/>
            <person name="Goswami R.S."/>
            <person name="Hammond-Kosack K."/>
            <person name="Harris L.J."/>
            <person name="Hilburn K."/>
            <person name="Kennell J.C."/>
            <person name="Kroken S."/>
            <person name="Magnuson J.K."/>
            <person name="Mannhaupt G."/>
            <person name="Mauceli E.W."/>
            <person name="Mewes H.-W."/>
            <person name="Mitterbauer R."/>
            <person name="Muehlbauer G."/>
            <person name="Muensterkoetter M."/>
            <person name="Nelson D."/>
            <person name="O'Donnell K."/>
            <person name="Ouellet T."/>
            <person name="Qi W."/>
            <person name="Quesneville H."/>
            <person name="Roncero M.I.G."/>
            <person name="Seong K.-Y."/>
            <person name="Tetko I.V."/>
            <person name="Urban M."/>
            <person name="Waalwijk C."/>
            <person name="Ward T.J."/>
            <person name="Yao J."/>
            <person name="Birren B.W."/>
            <person name="Kistler H.C."/>
        </authorList>
    </citation>
    <scope>NUCLEOTIDE SEQUENCE [LARGE SCALE GENOMIC DNA]</scope>
    <source>
        <strain evidence="3">ATCC MYA-4620 / CBS 123657 / FGSC 9075 / NRRL 31084 / PH-1</strain>
        <strain evidence="2">PH-1 / ATCC MYA-4620 / FGSC 9075 / NRRL 31084</strain>
    </source>
</reference>
<protein>
    <submittedName>
        <fullName evidence="1">Chromosome 3, complete genome</fullName>
    </submittedName>
</protein>
<gene>
    <name evidence="1" type="ORF">FGRAMPH1_01T16743</name>
</gene>
<evidence type="ECO:0000313" key="3">
    <source>
        <dbReference type="Proteomes" id="UP000070720"/>
    </source>
</evidence>
<dbReference type="InParanoid" id="A0A098E5B1"/>
<dbReference type="EMBL" id="HG970334">
    <property type="protein sequence ID" value="CEF88518.1"/>
    <property type="molecule type" value="Genomic_DNA"/>
</dbReference>
<dbReference type="VEuPathDB" id="FungiDB:FGRAMPH1_01G16743"/>
<dbReference type="EnsemblFungi" id="CEF88518">
    <property type="protein sequence ID" value="CEF88518"/>
    <property type="gene ID" value="FGRRES_15269"/>
</dbReference>
<evidence type="ECO:0000313" key="1">
    <source>
        <dbReference type="EMBL" id="CEF88518.1"/>
    </source>
</evidence>
<dbReference type="Proteomes" id="UP000070720">
    <property type="component" value="Chromosome 3"/>
</dbReference>
<reference evidence="2" key="4">
    <citation type="submission" date="2017-01" db="UniProtKB">
        <authorList>
            <consortium name="EnsemblFungi"/>
        </authorList>
    </citation>
    <scope>IDENTIFICATION</scope>
    <source>
        <strain evidence="2">PH-1 / ATCC MYA-4620 / FGSC 9075 / NRRL 31084</strain>
    </source>
</reference>
<accession>A0A098E5B1</accession>
<dbReference type="AlphaFoldDB" id="A0A098E5B1"/>
<accession>A0A0E0SQ05</accession>
<organism evidence="1 3">
    <name type="scientific">Gibberella zeae (strain ATCC MYA-4620 / CBS 123657 / FGSC 9075 / NRRL 31084 / PH-1)</name>
    <name type="common">Wheat head blight fungus</name>
    <name type="synonym">Fusarium graminearum</name>
    <dbReference type="NCBI Taxonomy" id="229533"/>
    <lineage>
        <taxon>Eukaryota</taxon>
        <taxon>Fungi</taxon>
        <taxon>Dikarya</taxon>
        <taxon>Ascomycota</taxon>
        <taxon>Pezizomycotina</taxon>
        <taxon>Sordariomycetes</taxon>
        <taxon>Hypocreomycetidae</taxon>
        <taxon>Hypocreales</taxon>
        <taxon>Nectriaceae</taxon>
        <taxon>Fusarium</taxon>
    </lineage>
</organism>
<reference evidence="2 3" key="2">
    <citation type="journal article" date="2010" name="Nature">
        <title>Comparative genomics reveals mobile pathogenicity chromosomes in Fusarium.</title>
        <authorList>
            <person name="Ma L.J."/>
            <person name="van der Does H.C."/>
            <person name="Borkovich K.A."/>
            <person name="Coleman J.J."/>
            <person name="Daboussi M.J."/>
            <person name="Di Pietro A."/>
            <person name="Dufresne M."/>
            <person name="Freitag M."/>
            <person name="Grabherr M."/>
            <person name="Henrissat B."/>
            <person name="Houterman P.M."/>
            <person name="Kang S."/>
            <person name="Shim W.B."/>
            <person name="Woloshuk C."/>
            <person name="Xie X."/>
            <person name="Xu J.R."/>
            <person name="Antoniw J."/>
            <person name="Baker S.E."/>
            <person name="Bluhm B.H."/>
            <person name="Breakspear A."/>
            <person name="Brown D.W."/>
            <person name="Butchko R.A."/>
            <person name="Chapman S."/>
            <person name="Coulson R."/>
            <person name="Coutinho P.M."/>
            <person name="Danchin E.G."/>
            <person name="Diener A."/>
            <person name="Gale L.R."/>
            <person name="Gardiner D.M."/>
            <person name="Goff S."/>
            <person name="Hammond-Kosack K.E."/>
            <person name="Hilburn K."/>
            <person name="Hua-Van A."/>
            <person name="Jonkers W."/>
            <person name="Kazan K."/>
            <person name="Kodira C.D."/>
            <person name="Koehrsen M."/>
            <person name="Kumar L."/>
            <person name="Lee Y.H."/>
            <person name="Li L."/>
            <person name="Manners J.M."/>
            <person name="Miranda-Saavedra D."/>
            <person name="Mukherjee M."/>
            <person name="Park G."/>
            <person name="Park J."/>
            <person name="Park S.Y."/>
            <person name="Proctor R.H."/>
            <person name="Regev A."/>
            <person name="Ruiz-Roldan M.C."/>
            <person name="Sain D."/>
            <person name="Sakthikumar S."/>
            <person name="Sykes S."/>
            <person name="Schwartz D.C."/>
            <person name="Turgeon B.G."/>
            <person name="Wapinski I."/>
            <person name="Yoder O."/>
            <person name="Young S."/>
            <person name="Zeng Q."/>
            <person name="Zhou S."/>
            <person name="Galagan J."/>
            <person name="Cuomo C.A."/>
            <person name="Kistler H.C."/>
            <person name="Rep M."/>
        </authorList>
    </citation>
    <scope>GENOME REANNOTATION</scope>
    <source>
        <strain evidence="3">ATCC MYA-4620 / CBS 123657 / FGSC 9075 / NRRL 31084 / PH-1</strain>
        <strain evidence="2">PH-1 / ATCC MYA-4620 / FGSC 9075 / NRRL 31084</strain>
    </source>
</reference>
<sequence length="83" mass="9306">MCLNTVTYSKCTCGRTWNKVDALEYCEEASKEKSEACKKGVELKDEPTEVIYAICLQNRNKKLVSFSDDVEQIPSPDSGCVAY</sequence>
<keyword evidence="3" id="KW-1185">Reference proteome</keyword>
<proteinExistence type="predicted"/>
<reference evidence="1 3" key="3">
    <citation type="journal article" date="2015" name="BMC Genomics">
        <title>The completed genome sequence of the pathogenic ascomycete fungus Fusarium graminearum.</title>
        <authorList>
            <person name="King R."/>
            <person name="Urban M."/>
            <person name="Hammond-Kosack M.C."/>
            <person name="Hassani-Pak K."/>
            <person name="Hammond-Kosack K.E."/>
        </authorList>
    </citation>
    <scope>NUCLEOTIDE SEQUENCE [LARGE SCALE GENOMIC DNA]</scope>
    <source>
        <strain evidence="3">ATCC MYA-4620 / CBS 123657 / FGSC 9075 / NRRL 31084 / PH-1</strain>
        <strain evidence="1">PH-1</strain>
    </source>
</reference>
<evidence type="ECO:0000313" key="2">
    <source>
        <dbReference type="EnsemblFungi" id="CEF88518"/>
    </source>
</evidence>